<accession>A0A835CIZ5</accession>
<dbReference type="Proteomes" id="UP000634136">
    <property type="component" value="Unassembled WGS sequence"/>
</dbReference>
<evidence type="ECO:0000313" key="2">
    <source>
        <dbReference type="Proteomes" id="UP000634136"/>
    </source>
</evidence>
<organism evidence="1 2">
    <name type="scientific">Senna tora</name>
    <dbReference type="NCBI Taxonomy" id="362788"/>
    <lineage>
        <taxon>Eukaryota</taxon>
        <taxon>Viridiplantae</taxon>
        <taxon>Streptophyta</taxon>
        <taxon>Embryophyta</taxon>
        <taxon>Tracheophyta</taxon>
        <taxon>Spermatophyta</taxon>
        <taxon>Magnoliopsida</taxon>
        <taxon>eudicotyledons</taxon>
        <taxon>Gunneridae</taxon>
        <taxon>Pentapetalae</taxon>
        <taxon>rosids</taxon>
        <taxon>fabids</taxon>
        <taxon>Fabales</taxon>
        <taxon>Fabaceae</taxon>
        <taxon>Caesalpinioideae</taxon>
        <taxon>Cassia clade</taxon>
        <taxon>Senna</taxon>
    </lineage>
</organism>
<gene>
    <name evidence="1" type="ORF">G2W53_001911</name>
</gene>
<sequence length="36" mass="4101">MTKSFTIDAVVGGQHHFWTAEDPISQRTPLVKDHSY</sequence>
<keyword evidence="2" id="KW-1185">Reference proteome</keyword>
<evidence type="ECO:0000313" key="1">
    <source>
        <dbReference type="EMBL" id="KAF7845006.1"/>
    </source>
</evidence>
<dbReference type="AlphaFoldDB" id="A0A835CIZ5"/>
<reference evidence="1" key="1">
    <citation type="submission" date="2020-09" db="EMBL/GenBank/DDBJ databases">
        <title>Genome-Enabled Discovery of Anthraquinone Biosynthesis in Senna tora.</title>
        <authorList>
            <person name="Kang S.-H."/>
            <person name="Pandey R.P."/>
            <person name="Lee C.-M."/>
            <person name="Sim J.-S."/>
            <person name="Jeong J.-T."/>
            <person name="Choi B.-S."/>
            <person name="Jung M."/>
            <person name="Ginzburg D."/>
            <person name="Zhao K."/>
            <person name="Won S.Y."/>
            <person name="Oh T.-J."/>
            <person name="Yu Y."/>
            <person name="Kim N.-H."/>
            <person name="Lee O.R."/>
            <person name="Lee T.-H."/>
            <person name="Bashyal P."/>
            <person name="Kim T.-S."/>
            <person name="Lee W.-H."/>
            <person name="Kawkins C."/>
            <person name="Kim C.-K."/>
            <person name="Kim J.S."/>
            <person name="Ahn B.O."/>
            <person name="Rhee S.Y."/>
            <person name="Sohng J.K."/>
        </authorList>
    </citation>
    <scope>NUCLEOTIDE SEQUENCE</scope>
    <source>
        <tissue evidence="1">Leaf</tissue>
    </source>
</reference>
<proteinExistence type="predicted"/>
<comment type="caution">
    <text evidence="1">The sequence shown here is derived from an EMBL/GenBank/DDBJ whole genome shotgun (WGS) entry which is preliminary data.</text>
</comment>
<dbReference type="EMBL" id="JAAIUW010000001">
    <property type="protein sequence ID" value="KAF7845006.1"/>
    <property type="molecule type" value="Genomic_DNA"/>
</dbReference>
<protein>
    <submittedName>
        <fullName evidence="1">Uncharacterized protein</fullName>
    </submittedName>
</protein>
<name>A0A835CIZ5_9FABA</name>